<accession>A0ABP0INK2</accession>
<dbReference type="InterPro" id="IPR008271">
    <property type="entry name" value="Ser/Thr_kinase_AS"/>
</dbReference>
<feature type="domain" description="Protein kinase" evidence="7">
    <location>
        <begin position="41"/>
        <end position="315"/>
    </location>
</feature>
<keyword evidence="9" id="KW-1185">Reference proteome</keyword>
<dbReference type="InterPro" id="IPR052059">
    <property type="entry name" value="CR_Ser/Thr_kinase"/>
</dbReference>
<gene>
    <name evidence="8" type="ORF">SCF082_LOCUS8058</name>
</gene>
<dbReference type="InterPro" id="IPR017441">
    <property type="entry name" value="Protein_kinase_ATP_BS"/>
</dbReference>
<evidence type="ECO:0000256" key="5">
    <source>
        <dbReference type="PROSITE-ProRule" id="PRU10141"/>
    </source>
</evidence>
<dbReference type="Pfam" id="PF00069">
    <property type="entry name" value="Pkinase"/>
    <property type="match status" value="1"/>
</dbReference>
<feature type="region of interest" description="Disordered" evidence="6">
    <location>
        <begin position="319"/>
        <end position="367"/>
    </location>
</feature>
<reference evidence="8 9" key="1">
    <citation type="submission" date="2024-02" db="EMBL/GenBank/DDBJ databases">
        <authorList>
            <person name="Chen Y."/>
            <person name="Shah S."/>
            <person name="Dougan E. K."/>
            <person name="Thang M."/>
            <person name="Chan C."/>
        </authorList>
    </citation>
    <scope>NUCLEOTIDE SEQUENCE [LARGE SCALE GENOMIC DNA]</scope>
</reference>
<dbReference type="EMBL" id="CAXAMM010004581">
    <property type="protein sequence ID" value="CAK9004171.1"/>
    <property type="molecule type" value="Genomic_DNA"/>
</dbReference>
<evidence type="ECO:0000259" key="7">
    <source>
        <dbReference type="PROSITE" id="PS50011"/>
    </source>
</evidence>
<feature type="binding site" evidence="5">
    <location>
        <position position="69"/>
    </location>
    <ligand>
        <name>ATP</name>
        <dbReference type="ChEBI" id="CHEBI:30616"/>
    </ligand>
</feature>
<feature type="non-terminal residue" evidence="8">
    <location>
        <position position="1"/>
    </location>
</feature>
<dbReference type="Gene3D" id="1.10.510.10">
    <property type="entry name" value="Transferase(Phosphotransferase) domain 1"/>
    <property type="match status" value="1"/>
</dbReference>
<dbReference type="SUPFAM" id="SSF49879">
    <property type="entry name" value="SMAD/FHA domain"/>
    <property type="match status" value="1"/>
</dbReference>
<dbReference type="InterPro" id="IPR008984">
    <property type="entry name" value="SMAD_FHA_dom_sf"/>
</dbReference>
<name>A0ABP0INK2_9DINO</name>
<evidence type="ECO:0000313" key="8">
    <source>
        <dbReference type="EMBL" id="CAK9004171.1"/>
    </source>
</evidence>
<dbReference type="Gene3D" id="3.30.200.20">
    <property type="entry name" value="Phosphorylase Kinase, domain 1"/>
    <property type="match status" value="1"/>
</dbReference>
<dbReference type="PROSITE" id="PS50011">
    <property type="entry name" value="PROTEIN_KINASE_DOM"/>
    <property type="match status" value="1"/>
</dbReference>
<dbReference type="Proteomes" id="UP001642464">
    <property type="component" value="Unassembled WGS sequence"/>
</dbReference>
<feature type="compositionally biased region" description="Pro residues" evidence="6">
    <location>
        <begin position="341"/>
        <end position="350"/>
    </location>
</feature>
<dbReference type="Pfam" id="PF00498">
    <property type="entry name" value="FHA"/>
    <property type="match status" value="1"/>
</dbReference>
<evidence type="ECO:0000256" key="1">
    <source>
        <dbReference type="ARBA" id="ARBA00022679"/>
    </source>
</evidence>
<dbReference type="PROSITE" id="PS00108">
    <property type="entry name" value="PROTEIN_KINASE_ST"/>
    <property type="match status" value="1"/>
</dbReference>
<dbReference type="PROSITE" id="PS00107">
    <property type="entry name" value="PROTEIN_KINASE_ATP"/>
    <property type="match status" value="1"/>
</dbReference>
<sequence>VIATALTIPIQQRHGLRMATALNQLSLEYSCAELLQATNNFSENNRLGYGTFGGVFRGVQRDGTEIAVKVLEGPEEAGFEAPCREEEVRVLSKFRHPNLVILMGFAKNGPQRLLVYEHLGGGDVFRRLQRCAVDNVPFTWRERISAAFDASCGLSHLHNSTPKVFHRDIKCPNILLDRNGTAKMADFGLACCSHAKEQKVEQAAGTVGYACPHYVNKGVVSEGSEVYSFGIVLLELLTALQPAQLSQGPDGKEQYHFLVTHLASEVRLAVQNADQKAHWPHEVAASFGQLGLNCTEYQEENRPCFTEVVTALRSLRDIEVPSPPPLETPPPRPPSADASPISPPVHPPGPHVQQAVGHGGGLPQGIRQPVPQQMFVHQHVQHAQQHVQQQHVQHVAVQQVPSPQWQSAAYAQRIAPAAYGVCGASLGQTFDQCLEQRNPQRPSQLEPERFSGACKAPQPLRISIYKPLLWTLECVMSQCGKLLMLSKEQKMLLHKKEGGALPTMRFGRLFQDDFCRLVLPDDHFFSQVSREHFQIWAQEWPPLGHLQLTGEPCSFRLTNYGTVGTAVDGMILDARGQQAVLHHGSTIGLLGRVIVNGIEEKVPFLEFRFSLEGSILADADAAYASLLQRSVEIDCFDEGQCGHDRHDDGDDFEGFGVPVPGGISFVGDDVEPVFILEVGGTAVRAGARGDQRHVLHGPRASACAAAPGCEAPCPPLVLGSFQAGFWRRILNDKASHLLDPQHLVIEVDDEASERRFFLRNLSKLQLRVEGAPEEGQDSTRREEGGKWQLHHGDTILLNLSKGNSMWMIFREIMIRID</sequence>
<dbReference type="SMART" id="SM00220">
    <property type="entry name" value="S_TKc"/>
    <property type="match status" value="1"/>
</dbReference>
<evidence type="ECO:0000256" key="4">
    <source>
        <dbReference type="ARBA" id="ARBA00022840"/>
    </source>
</evidence>
<dbReference type="InterPro" id="IPR000253">
    <property type="entry name" value="FHA_dom"/>
</dbReference>
<dbReference type="SUPFAM" id="SSF56112">
    <property type="entry name" value="Protein kinase-like (PK-like)"/>
    <property type="match status" value="1"/>
</dbReference>
<keyword evidence="2 5" id="KW-0547">Nucleotide-binding</keyword>
<keyword evidence="1" id="KW-0808">Transferase</keyword>
<dbReference type="Gene3D" id="2.60.200.20">
    <property type="match status" value="1"/>
</dbReference>
<keyword evidence="4 5" id="KW-0067">ATP-binding</keyword>
<dbReference type="InterPro" id="IPR011009">
    <property type="entry name" value="Kinase-like_dom_sf"/>
</dbReference>
<dbReference type="InterPro" id="IPR000719">
    <property type="entry name" value="Prot_kinase_dom"/>
</dbReference>
<evidence type="ECO:0000313" key="9">
    <source>
        <dbReference type="Proteomes" id="UP001642464"/>
    </source>
</evidence>
<comment type="caution">
    <text evidence="8">The sequence shown here is derived from an EMBL/GenBank/DDBJ whole genome shotgun (WGS) entry which is preliminary data.</text>
</comment>
<evidence type="ECO:0000256" key="3">
    <source>
        <dbReference type="ARBA" id="ARBA00022777"/>
    </source>
</evidence>
<dbReference type="CDD" id="cd00060">
    <property type="entry name" value="FHA"/>
    <property type="match status" value="1"/>
</dbReference>
<feature type="compositionally biased region" description="Pro residues" evidence="6">
    <location>
        <begin position="321"/>
        <end position="334"/>
    </location>
</feature>
<organism evidence="8 9">
    <name type="scientific">Durusdinium trenchii</name>
    <dbReference type="NCBI Taxonomy" id="1381693"/>
    <lineage>
        <taxon>Eukaryota</taxon>
        <taxon>Sar</taxon>
        <taxon>Alveolata</taxon>
        <taxon>Dinophyceae</taxon>
        <taxon>Suessiales</taxon>
        <taxon>Symbiodiniaceae</taxon>
        <taxon>Durusdinium</taxon>
    </lineage>
</organism>
<dbReference type="PANTHER" id="PTHR47973">
    <property type="entry name" value="CYSTEINE-RICH RECEPTOR-LIKE PROTEIN KINASE 3"/>
    <property type="match status" value="1"/>
</dbReference>
<proteinExistence type="predicted"/>
<evidence type="ECO:0000256" key="6">
    <source>
        <dbReference type="SAM" id="MobiDB-lite"/>
    </source>
</evidence>
<evidence type="ECO:0000256" key="2">
    <source>
        <dbReference type="ARBA" id="ARBA00022741"/>
    </source>
</evidence>
<protein>
    <submittedName>
        <fullName evidence="8">G-type lectin S-receptor-like serine/threonine-protein kinase At1g61400</fullName>
    </submittedName>
</protein>
<keyword evidence="3" id="KW-0418">Kinase</keyword>